<reference evidence="2" key="1">
    <citation type="submission" date="2019-08" db="EMBL/GenBank/DDBJ databases">
        <title>Arthrobacter sp. nov., isolated from plateau pika and Tibetan wild ass.</title>
        <authorList>
            <person name="Ge Y."/>
        </authorList>
    </citation>
    <scope>NUCLEOTIDE SEQUENCE [LARGE SCALE GENOMIC DNA]</scope>
    <source>
        <strain evidence="2">HF-4214</strain>
    </source>
</reference>
<organism evidence="1 2">
    <name type="scientific">Eggerthella guodeyinii</name>
    <dbReference type="NCBI Taxonomy" id="2690837"/>
    <lineage>
        <taxon>Bacteria</taxon>
        <taxon>Bacillati</taxon>
        <taxon>Actinomycetota</taxon>
        <taxon>Coriobacteriia</taxon>
        <taxon>Eggerthellales</taxon>
        <taxon>Eggerthellaceae</taxon>
        <taxon>Eggerthella</taxon>
    </lineage>
</organism>
<dbReference type="EMBL" id="VTFY01000001">
    <property type="protein sequence ID" value="MRX81418.1"/>
    <property type="molecule type" value="Genomic_DNA"/>
</dbReference>
<protein>
    <submittedName>
        <fullName evidence="1">Uncharacterized protein</fullName>
    </submittedName>
</protein>
<sequence length="221" mass="25269">MAKISKMIDDLTGKTEEEMRLKEQLVFLQKMASAKSEIFENRLKRMLSTPEELGELEIVGGRALEYHSGQHVNISQQCDDAVAEEIVEYFKGSPEIKACFQKFVKRGLSGLMGDMSIGEIEKSLVFVCSEDYSIVRVDIIAYKYTFSSRDVLASNVENMLVYTMAKSIVDEKKVELDYLMRFVADMLRGADEDLPLGKTMLFVKSLRETWTMLNQDPARFR</sequence>
<accession>A0A6N7RKW8</accession>
<dbReference type="Proteomes" id="UP000438093">
    <property type="component" value="Unassembled WGS sequence"/>
</dbReference>
<gene>
    <name evidence="1" type="ORF">GJG86_02745</name>
</gene>
<evidence type="ECO:0000313" key="2">
    <source>
        <dbReference type="Proteomes" id="UP000438093"/>
    </source>
</evidence>
<dbReference type="AlphaFoldDB" id="A0A6N7RKW8"/>
<dbReference type="RefSeq" id="WP_154332276.1">
    <property type="nucleotide sequence ID" value="NZ_VTFY01000001.1"/>
</dbReference>
<comment type="caution">
    <text evidence="1">The sequence shown here is derived from an EMBL/GenBank/DDBJ whole genome shotgun (WGS) entry which is preliminary data.</text>
</comment>
<proteinExistence type="predicted"/>
<name>A0A6N7RKW8_9ACTN</name>
<keyword evidence="2" id="KW-1185">Reference proteome</keyword>
<evidence type="ECO:0000313" key="1">
    <source>
        <dbReference type="EMBL" id="MRX81418.1"/>
    </source>
</evidence>